<feature type="compositionally biased region" description="Basic and acidic residues" evidence="2">
    <location>
        <begin position="277"/>
        <end position="291"/>
    </location>
</feature>
<evidence type="ECO:0000313" key="5">
    <source>
        <dbReference type="Proteomes" id="UP000660729"/>
    </source>
</evidence>
<dbReference type="InterPro" id="IPR023410">
    <property type="entry name" value="14-3-3_domain"/>
</dbReference>
<feature type="compositionally biased region" description="Low complexity" evidence="2">
    <location>
        <begin position="292"/>
        <end position="315"/>
    </location>
</feature>
<keyword evidence="5" id="KW-1185">Reference proteome</keyword>
<dbReference type="EMBL" id="JABCIY010000087">
    <property type="protein sequence ID" value="KAF7193408.1"/>
    <property type="molecule type" value="Genomic_DNA"/>
</dbReference>
<dbReference type="Pfam" id="PF00244">
    <property type="entry name" value="14-3-3"/>
    <property type="match status" value="1"/>
</dbReference>
<feature type="non-terminal residue" evidence="4">
    <location>
        <position position="1"/>
    </location>
</feature>
<dbReference type="Proteomes" id="UP000660729">
    <property type="component" value="Unassembled WGS sequence"/>
</dbReference>
<comment type="caution">
    <text evidence="4">The sequence shown here is derived from an EMBL/GenBank/DDBJ whole genome shotgun (WGS) entry which is preliminary data.</text>
</comment>
<reference evidence="4" key="1">
    <citation type="submission" date="2020-04" db="EMBL/GenBank/DDBJ databases">
        <title>Draft genome resource of the tomato pathogen Pseudocercospora fuligena.</title>
        <authorList>
            <person name="Zaccaron A."/>
        </authorList>
    </citation>
    <scope>NUCLEOTIDE SEQUENCE</scope>
    <source>
        <strain evidence="4">PF001</strain>
    </source>
</reference>
<dbReference type="OrthoDB" id="5370350at2759"/>
<evidence type="ECO:0000256" key="1">
    <source>
        <dbReference type="ARBA" id="ARBA00006141"/>
    </source>
</evidence>
<protein>
    <recommendedName>
        <fullName evidence="3">14-3-3 domain-containing protein</fullName>
    </recommendedName>
</protein>
<evidence type="ECO:0000256" key="2">
    <source>
        <dbReference type="SAM" id="MobiDB-lite"/>
    </source>
</evidence>
<dbReference type="Gene3D" id="1.20.190.20">
    <property type="entry name" value="14-3-3 domain"/>
    <property type="match status" value="1"/>
</dbReference>
<organism evidence="4 5">
    <name type="scientific">Pseudocercospora fuligena</name>
    <dbReference type="NCBI Taxonomy" id="685502"/>
    <lineage>
        <taxon>Eukaryota</taxon>
        <taxon>Fungi</taxon>
        <taxon>Dikarya</taxon>
        <taxon>Ascomycota</taxon>
        <taxon>Pezizomycotina</taxon>
        <taxon>Dothideomycetes</taxon>
        <taxon>Dothideomycetidae</taxon>
        <taxon>Mycosphaerellales</taxon>
        <taxon>Mycosphaerellaceae</taxon>
        <taxon>Pseudocercospora</taxon>
    </lineage>
</organism>
<dbReference type="InterPro" id="IPR036815">
    <property type="entry name" value="14-3-3_dom_sf"/>
</dbReference>
<evidence type="ECO:0000259" key="3">
    <source>
        <dbReference type="Pfam" id="PF00244"/>
    </source>
</evidence>
<feature type="compositionally biased region" description="Polar residues" evidence="2">
    <location>
        <begin position="316"/>
        <end position="345"/>
    </location>
</feature>
<proteinExistence type="inferred from homology"/>
<feature type="compositionally biased region" description="Low complexity" evidence="2">
    <location>
        <begin position="244"/>
        <end position="254"/>
    </location>
</feature>
<sequence>MQSDVSFVTNPYAVGTGQTPPPGLTILPPAEGARRTPSRPPGLAPINIGAAQSAASFLLPPLNFVPMAKEHFETAQALAMNLLSTTHALRLSVSLEHSAFLWDCVKDHDRARRLARRTIKEVYSSQEGLDDDEFADASALVQALGGIVRRGSAESTPRPGASTVTSPTSPNQRTPRQAPAVSNVPPIDRTIAVSPQQRRNSPQQHRQASNVAHQSHIPRIFMRTPERLSTVPEAEGESTDAGQTTLSPPASRLSSRSHQRRTSSVTSAASDKASKRKLVEQAEEKVRERQRSTSNASQASASSSRRGNASGVRSSQRGSPAQSNNSRRGSGTEGSSHSRQPTPTEGTMRPPFGRTSALSRTPLIHQRSSSIDDPRPTMEMDVCMRDLPRQADHTANLKGSSAAEDRREAIRRTLKIISAVSKGLHVPASAQAQKQW</sequence>
<feature type="compositionally biased region" description="Polar residues" evidence="2">
    <location>
        <begin position="162"/>
        <end position="175"/>
    </location>
</feature>
<dbReference type="AlphaFoldDB" id="A0A8H6VI95"/>
<feature type="compositionally biased region" description="Polar residues" evidence="2">
    <location>
        <begin position="193"/>
        <end position="213"/>
    </location>
</feature>
<feature type="domain" description="14-3-3" evidence="3">
    <location>
        <begin position="65"/>
        <end position="144"/>
    </location>
</feature>
<evidence type="ECO:0000313" key="4">
    <source>
        <dbReference type="EMBL" id="KAF7193408.1"/>
    </source>
</evidence>
<name>A0A8H6VI95_9PEZI</name>
<feature type="region of interest" description="Disordered" evidence="2">
    <location>
        <begin position="150"/>
        <end position="377"/>
    </location>
</feature>
<dbReference type="SUPFAM" id="SSF48445">
    <property type="entry name" value="14-3-3 protein"/>
    <property type="match status" value="1"/>
</dbReference>
<comment type="similarity">
    <text evidence="1">Belongs to the 14-3-3 family.</text>
</comment>
<gene>
    <name evidence="4" type="ORF">HII31_05283</name>
</gene>
<accession>A0A8H6VI95</accession>